<organism evidence="2 3">
    <name type="scientific">Rubinisphaera brasiliensis (strain ATCC 49424 / DSM 5305 / JCM 21570 / IAM 15109 / NBRC 103401 / IFAM 1448)</name>
    <name type="common">Planctomyces brasiliensis</name>
    <dbReference type="NCBI Taxonomy" id="756272"/>
    <lineage>
        <taxon>Bacteria</taxon>
        <taxon>Pseudomonadati</taxon>
        <taxon>Planctomycetota</taxon>
        <taxon>Planctomycetia</taxon>
        <taxon>Planctomycetales</taxon>
        <taxon>Planctomycetaceae</taxon>
        <taxon>Rubinisphaera</taxon>
    </lineage>
</organism>
<keyword evidence="1" id="KW-0812">Transmembrane</keyword>
<keyword evidence="1" id="KW-1133">Transmembrane helix</keyword>
<dbReference type="Proteomes" id="UP000006860">
    <property type="component" value="Chromosome"/>
</dbReference>
<accession>F0STE6</accession>
<dbReference type="AlphaFoldDB" id="F0STE6"/>
<dbReference type="EMBL" id="CP002546">
    <property type="protein sequence ID" value="ADY60408.1"/>
    <property type="molecule type" value="Genomic_DNA"/>
</dbReference>
<gene>
    <name evidence="2" type="ordered locus">Plabr_2809</name>
</gene>
<dbReference type="KEGG" id="pbs:Plabr_2809"/>
<evidence type="ECO:0000313" key="3">
    <source>
        <dbReference type="Proteomes" id="UP000006860"/>
    </source>
</evidence>
<reference evidence="3" key="1">
    <citation type="submission" date="2011-02" db="EMBL/GenBank/DDBJ databases">
        <title>The complete genome of Planctomyces brasiliensis DSM 5305.</title>
        <authorList>
            <person name="Lucas S."/>
            <person name="Copeland A."/>
            <person name="Lapidus A."/>
            <person name="Bruce D."/>
            <person name="Goodwin L."/>
            <person name="Pitluck S."/>
            <person name="Kyrpides N."/>
            <person name="Mavromatis K."/>
            <person name="Pagani I."/>
            <person name="Ivanova N."/>
            <person name="Ovchinnikova G."/>
            <person name="Lu M."/>
            <person name="Detter J.C."/>
            <person name="Han C."/>
            <person name="Land M."/>
            <person name="Hauser L."/>
            <person name="Markowitz V."/>
            <person name="Cheng J.-F."/>
            <person name="Hugenholtz P."/>
            <person name="Woyke T."/>
            <person name="Wu D."/>
            <person name="Tindall B."/>
            <person name="Pomrenke H.G."/>
            <person name="Brambilla E."/>
            <person name="Klenk H.-P."/>
            <person name="Eisen J.A."/>
        </authorList>
    </citation>
    <scope>NUCLEOTIDE SEQUENCE [LARGE SCALE GENOMIC DNA]</scope>
    <source>
        <strain evidence="3">ATCC 49424 / DSM 5305 / JCM 21570 / NBRC 103401 / IFAM 1448</strain>
    </source>
</reference>
<protein>
    <submittedName>
        <fullName evidence="2">Uncharacterized protein</fullName>
    </submittedName>
</protein>
<name>F0STE6_RUBBR</name>
<keyword evidence="1" id="KW-0472">Membrane</keyword>
<sequence length="194" mass="21714">MNKTPQRNTATQRNKTMQYRRCGTSLTECVVVMSLAGFVMLFGSGLIVLSMRIDQRLGEVRRESMPLQQLSARLRQDVIQLPADQLEVNDDGQLLSFPLLAVSQNHSAGSRVEYSIARHVCDRQIKNAEGKLVSREQFRVPRDTSMTWMFDGETSLLSLKLNRDATADSPGRQQSLFVNVGRVSLAAANEEESP</sequence>
<dbReference type="STRING" id="756272.Plabr_2809"/>
<dbReference type="HOGENOM" id="CLU_1401547_0_0_0"/>
<keyword evidence="3" id="KW-1185">Reference proteome</keyword>
<feature type="transmembrane region" description="Helical" evidence="1">
    <location>
        <begin position="30"/>
        <end position="51"/>
    </location>
</feature>
<proteinExistence type="predicted"/>
<evidence type="ECO:0000256" key="1">
    <source>
        <dbReference type="SAM" id="Phobius"/>
    </source>
</evidence>
<evidence type="ECO:0000313" key="2">
    <source>
        <dbReference type="EMBL" id="ADY60408.1"/>
    </source>
</evidence>